<proteinExistence type="inferred from homology"/>
<reference evidence="9" key="1">
    <citation type="submission" date="2020-12" db="EMBL/GenBank/DDBJ databases">
        <title>Bacterial taxonomy.</title>
        <authorList>
            <person name="Pan X."/>
        </authorList>
    </citation>
    <scope>NUCLEOTIDE SEQUENCE</scope>
    <source>
        <strain evidence="9">KCTC 52957</strain>
    </source>
</reference>
<sequence length="327" mass="36469">MLAAPNLVYYPDTHPGITRKRAGRGWSYTAPDGTRIDDRAERKRLDAMAVPPAYQHVWMSPRPDGHLQATGRDERDRKQYRYHEDWTAFRARQKYDDLAAFGDALPSIRRRISRDLRGEAGDRALATAAVLAMIDRLSLRVGNRDYAEENGTYGATTLRPRHVALSPDALELNYKGKGGKKITRKLRDKRLAQVLHQLDDLPGATLVTWMDDDGAAHEVSSSQVNDLLAEVTGDDAFTAKTFRTWNGTVAAMDVALSDEDLTIKAMAEAAAKTLGNTATIARNSYIHPDVIALKDAPLSERAQFADRAPERRGLRIPERAVLELLKR</sequence>
<keyword evidence="6" id="KW-0413">Isomerase</keyword>
<evidence type="ECO:0000259" key="8">
    <source>
        <dbReference type="Pfam" id="PF21338"/>
    </source>
</evidence>
<dbReference type="Pfam" id="PF01028">
    <property type="entry name" value="Topoisom_I"/>
    <property type="match status" value="1"/>
</dbReference>
<keyword evidence="5" id="KW-0238">DNA-binding</keyword>
<dbReference type="InterPro" id="IPR051062">
    <property type="entry name" value="Topoisomerase_IB"/>
</dbReference>
<dbReference type="RefSeq" id="WP_198917253.1">
    <property type="nucleotide sequence ID" value="NZ_JAEKPD010000016.1"/>
</dbReference>
<evidence type="ECO:0000256" key="3">
    <source>
        <dbReference type="ARBA" id="ARBA00012891"/>
    </source>
</evidence>
<dbReference type="Proteomes" id="UP000642488">
    <property type="component" value="Unassembled WGS sequence"/>
</dbReference>
<dbReference type="InterPro" id="IPR049331">
    <property type="entry name" value="Top1B_N_bact"/>
</dbReference>
<evidence type="ECO:0000259" key="7">
    <source>
        <dbReference type="Pfam" id="PF01028"/>
    </source>
</evidence>
<comment type="catalytic activity">
    <reaction evidence="1">
        <text>ATP-independent breakage of single-stranded DNA, followed by passage and rejoining.</text>
        <dbReference type="EC" id="5.6.2.1"/>
    </reaction>
</comment>
<dbReference type="InterPro" id="IPR001631">
    <property type="entry name" value="TopoI"/>
</dbReference>
<gene>
    <name evidence="9" type="ORF">ILP92_15115</name>
</gene>
<dbReference type="EC" id="5.6.2.1" evidence="3"/>
<dbReference type="EMBL" id="JAEKPD010000016">
    <property type="protein sequence ID" value="MBJ3764079.1"/>
    <property type="molecule type" value="Genomic_DNA"/>
</dbReference>
<dbReference type="InterPro" id="IPR035447">
    <property type="entry name" value="DNA_topo_I_N_sf"/>
</dbReference>
<dbReference type="PRINTS" id="PR00416">
    <property type="entry name" value="EUTPISMRASEI"/>
</dbReference>
<comment type="similarity">
    <text evidence="2">Belongs to the type IB topoisomerase family.</text>
</comment>
<name>A0A934IBJ7_9RHOB</name>
<evidence type="ECO:0000256" key="1">
    <source>
        <dbReference type="ARBA" id="ARBA00000213"/>
    </source>
</evidence>
<dbReference type="InterPro" id="IPR011010">
    <property type="entry name" value="DNA_brk_join_enz"/>
</dbReference>
<dbReference type="Gene3D" id="1.10.132.120">
    <property type="match status" value="1"/>
</dbReference>
<dbReference type="SUPFAM" id="SSF55869">
    <property type="entry name" value="DNA topoisomerase I domain"/>
    <property type="match status" value="1"/>
</dbReference>
<comment type="caution">
    <text evidence="9">The sequence shown here is derived from an EMBL/GenBank/DDBJ whole genome shotgun (WGS) entry which is preliminary data.</text>
</comment>
<keyword evidence="4" id="KW-0799">Topoisomerase</keyword>
<feature type="domain" description="DNA topoisomerase I catalytic core eukaryotic-type" evidence="7">
    <location>
        <begin position="90"/>
        <end position="258"/>
    </location>
</feature>
<dbReference type="GO" id="GO:0006265">
    <property type="term" value="P:DNA topological change"/>
    <property type="evidence" value="ECO:0007669"/>
    <property type="project" value="InterPro"/>
</dbReference>
<feature type="domain" description="DNA topoisomerase IB N-terminal" evidence="8">
    <location>
        <begin position="25"/>
        <end position="73"/>
    </location>
</feature>
<dbReference type="PANTHER" id="PTHR10290">
    <property type="entry name" value="DNA TOPOISOMERASE I"/>
    <property type="match status" value="1"/>
</dbReference>
<evidence type="ECO:0000256" key="4">
    <source>
        <dbReference type="ARBA" id="ARBA00023029"/>
    </source>
</evidence>
<evidence type="ECO:0000256" key="6">
    <source>
        <dbReference type="ARBA" id="ARBA00023235"/>
    </source>
</evidence>
<dbReference type="PANTHER" id="PTHR10290:SF3">
    <property type="entry name" value="DNA TOPOISOMERASE 1"/>
    <property type="match status" value="1"/>
</dbReference>
<evidence type="ECO:0000313" key="9">
    <source>
        <dbReference type="EMBL" id="MBJ3764079.1"/>
    </source>
</evidence>
<evidence type="ECO:0000256" key="2">
    <source>
        <dbReference type="ARBA" id="ARBA00006645"/>
    </source>
</evidence>
<evidence type="ECO:0000313" key="10">
    <source>
        <dbReference type="Proteomes" id="UP000642488"/>
    </source>
</evidence>
<dbReference type="PROSITE" id="PS52038">
    <property type="entry name" value="TOPO_IB_2"/>
    <property type="match status" value="1"/>
</dbReference>
<protein>
    <recommendedName>
        <fullName evidence="3">DNA topoisomerase</fullName>
        <ecNumber evidence="3">5.6.2.1</ecNumber>
    </recommendedName>
</protein>
<dbReference type="InterPro" id="IPR014711">
    <property type="entry name" value="TopoI_cat_a-hlx-sub_euk"/>
</dbReference>
<evidence type="ECO:0000256" key="5">
    <source>
        <dbReference type="ARBA" id="ARBA00023125"/>
    </source>
</evidence>
<dbReference type="Pfam" id="PF21338">
    <property type="entry name" value="Top1B_N_bact"/>
    <property type="match status" value="1"/>
</dbReference>
<dbReference type="Gene3D" id="3.90.15.10">
    <property type="entry name" value="Topoisomerase I, Chain A, domain 3"/>
    <property type="match status" value="1"/>
</dbReference>
<dbReference type="GO" id="GO:0003917">
    <property type="term" value="F:DNA topoisomerase type I (single strand cut, ATP-independent) activity"/>
    <property type="evidence" value="ECO:0007669"/>
    <property type="project" value="UniProtKB-EC"/>
</dbReference>
<dbReference type="GO" id="GO:0003677">
    <property type="term" value="F:DNA binding"/>
    <property type="evidence" value="ECO:0007669"/>
    <property type="project" value="UniProtKB-KW"/>
</dbReference>
<dbReference type="AlphaFoldDB" id="A0A934IBJ7"/>
<accession>A0A934IBJ7</accession>
<organism evidence="9 10">
    <name type="scientific">Palleronia pontilimi</name>
    <dbReference type="NCBI Taxonomy" id="1964209"/>
    <lineage>
        <taxon>Bacteria</taxon>
        <taxon>Pseudomonadati</taxon>
        <taxon>Pseudomonadota</taxon>
        <taxon>Alphaproteobacteria</taxon>
        <taxon>Rhodobacterales</taxon>
        <taxon>Roseobacteraceae</taxon>
        <taxon>Palleronia</taxon>
    </lineage>
</organism>
<keyword evidence="10" id="KW-1185">Reference proteome</keyword>
<dbReference type="SUPFAM" id="SSF56349">
    <property type="entry name" value="DNA breaking-rejoining enzymes"/>
    <property type="match status" value="1"/>
</dbReference>
<dbReference type="InterPro" id="IPR013500">
    <property type="entry name" value="TopoI_cat_euk"/>
</dbReference>
<dbReference type="Gene3D" id="3.30.66.10">
    <property type="entry name" value="DNA topoisomerase I domain"/>
    <property type="match status" value="1"/>
</dbReference>